<evidence type="ECO:0000313" key="2">
    <source>
        <dbReference type="EMBL" id="KAL0064040.1"/>
    </source>
</evidence>
<name>A0ABR2ZRZ1_9AGAR</name>
<evidence type="ECO:0000256" key="1">
    <source>
        <dbReference type="SAM" id="MobiDB-lite"/>
    </source>
</evidence>
<evidence type="ECO:0008006" key="4">
    <source>
        <dbReference type="Google" id="ProtNLM"/>
    </source>
</evidence>
<dbReference type="Proteomes" id="UP001437256">
    <property type="component" value="Unassembled WGS sequence"/>
</dbReference>
<comment type="caution">
    <text evidence="2">The sequence shown here is derived from an EMBL/GenBank/DDBJ whole genome shotgun (WGS) entry which is preliminary data.</text>
</comment>
<keyword evidence="3" id="KW-1185">Reference proteome</keyword>
<proteinExistence type="predicted"/>
<dbReference type="EMBL" id="JBBXMP010000068">
    <property type="protein sequence ID" value="KAL0064040.1"/>
    <property type="molecule type" value="Genomic_DNA"/>
</dbReference>
<protein>
    <recommendedName>
        <fullName evidence="4">DRBM domain-containing protein</fullName>
    </recommendedName>
</protein>
<organism evidence="2 3">
    <name type="scientific">Marasmius tenuissimus</name>
    <dbReference type="NCBI Taxonomy" id="585030"/>
    <lineage>
        <taxon>Eukaryota</taxon>
        <taxon>Fungi</taxon>
        <taxon>Dikarya</taxon>
        <taxon>Basidiomycota</taxon>
        <taxon>Agaricomycotina</taxon>
        <taxon>Agaricomycetes</taxon>
        <taxon>Agaricomycetidae</taxon>
        <taxon>Agaricales</taxon>
        <taxon>Marasmiineae</taxon>
        <taxon>Marasmiaceae</taxon>
        <taxon>Marasmius</taxon>
    </lineage>
</organism>
<reference evidence="2 3" key="1">
    <citation type="submission" date="2024-05" db="EMBL/GenBank/DDBJ databases">
        <title>A draft genome resource for the thread blight pathogen Marasmius tenuissimus strain MS-2.</title>
        <authorList>
            <person name="Yulfo-Soto G.E."/>
            <person name="Baruah I.K."/>
            <person name="Amoako-Attah I."/>
            <person name="Bukari Y."/>
            <person name="Meinhardt L.W."/>
            <person name="Bailey B.A."/>
            <person name="Cohen S.P."/>
        </authorList>
    </citation>
    <scope>NUCLEOTIDE SEQUENCE [LARGE SCALE GENOMIC DNA]</scope>
    <source>
        <strain evidence="2 3">MS-2</strain>
    </source>
</reference>
<accession>A0ABR2ZRZ1</accession>
<sequence>MLRCTAAPGGGAPSVTKLANINFSLNYGGLMREQKDEIQLEQAHLHSWINNHQNLRVYSPKCQKYVSPTRTGAVPGKPLNDTVQILPCSECASILEMKAFKNALRHPTPSADRYKNPGLQGFGQCFSQSKKQSIFMNFAKGAIAGKYDNSEVFIGLVRAMVQKIDRKEHGVTMNNFQYAPAWDEFIQIMQIQSPKAYRFLSTHFQVPSEHNIRLKQSWESQLPMTVCPQTFTCVKSHLNQLSYKGPVGLACDDTKLFSSLRLYWDKPKDSYFLVGAADGPIAVPDPKMVERYMNDPDLVKGTKARLWTINVPLPKVAPILLAALPIPDNLVSVALLSVHQEVISGLLDVDIDVISYSCDGTEVEQAVQRGFSRSADRYITFNIDSPQEHIKAQSLCIPTFRGRPIAMVQNSKHGLKMFRNNLFSGARLLVLGNFTAHYQQVRDIAFATDSPLYQRDVEKLDRQDDNAAAQLSAAATLEFIGSRLDEENQSTLGLIVYLTVFSKLCDAYQNRHISHAKRVTMLLRARYFVDIWEKFVEVLPGYKKSKYFLSHEAVDIIHYLVTGPLSLIIIHRNYHPTTPLLPWLHSTEACKHTFGLAHQIIKDFTMLDFYQMVPKLNIRLCEHLLSAHATETSANMKARAAGYHYTYTNTHGLDVVALGTFPSNSQIQRASRKAAAEAESLWALLGVYLDSLYSVSGDDPMYGNDGINVTSAKEIFDDAFDLEMEELQELIHLKEATGTKLSQEQHDRLDALLDASVALTLEGQVAIHADMPTDEMYEEFLAEDHRALEELESMIKDAPTLGNIETDEVDDDGGSAEAISVRDLIALREQHQTYHAAQSVRNYSQDPRTPLDDPYNTETHMLCKQILTTFHEEYRKIQDQGITTGDGRSTRWVPQPAQTRNSANAATAAKATAKKSAAKRHNVFSYNDVPHFDGRLDNARISEFRPLSTDDYGYMWTEQGVFLGKVITMYAKGGGKHGKHSAVTSASNIMALSYVAVQLHDHTWGGEFRLKPLITSPLQVHAFALIPSEAFLSVTIPVINTSRTAVIIKSTEEICVYRDLSSKAGQEKLGKAMKEFRKREE</sequence>
<evidence type="ECO:0000313" key="3">
    <source>
        <dbReference type="Proteomes" id="UP001437256"/>
    </source>
</evidence>
<feature type="region of interest" description="Disordered" evidence="1">
    <location>
        <begin position="880"/>
        <end position="902"/>
    </location>
</feature>
<gene>
    <name evidence="2" type="ORF">AAF712_009006</name>
</gene>